<sequence>MKLLGTHKNLKYYLSNDIKAFYFSPILAYVKYKLDEDWDDYNEFFHACRLFENLKKNDKLSIDSHLLFKNDHLIGCAFIVRGNIADNEGRYTIIEEKTALQIKYFHITEKGKGYGKNWLKEIIIPYYSELEYKRIYVNSSHPLSFAFYERLGERIANYTQPSDNNLFERKGASFLLNLEYPK</sequence>
<dbReference type="RefSeq" id="WP_013073031.1">
    <property type="nucleotide sequence ID" value="NZ_CAJXAW010000016.1"/>
</dbReference>
<dbReference type="AlphaFoldDB" id="A0A3D5J227"/>
<protein>
    <recommendedName>
        <fullName evidence="3">N-acetyltransferase domain-containing protein</fullName>
    </recommendedName>
</protein>
<gene>
    <name evidence="1" type="ORF">DGQ38_14080</name>
</gene>
<evidence type="ECO:0008006" key="3">
    <source>
        <dbReference type="Google" id="ProtNLM"/>
    </source>
</evidence>
<dbReference type="InterPro" id="IPR016181">
    <property type="entry name" value="Acyl_CoA_acyltransferase"/>
</dbReference>
<dbReference type="EMBL" id="DPMF01000326">
    <property type="protein sequence ID" value="HCV82171.1"/>
    <property type="molecule type" value="Genomic_DNA"/>
</dbReference>
<accession>A0A3D5J227</accession>
<dbReference type="Proteomes" id="UP000264330">
    <property type="component" value="Unassembled WGS sequence"/>
</dbReference>
<organism evidence="1 2">
    <name type="scientific">Zunongwangia profunda</name>
    <dbReference type="NCBI Taxonomy" id="398743"/>
    <lineage>
        <taxon>Bacteria</taxon>
        <taxon>Pseudomonadati</taxon>
        <taxon>Bacteroidota</taxon>
        <taxon>Flavobacteriia</taxon>
        <taxon>Flavobacteriales</taxon>
        <taxon>Flavobacteriaceae</taxon>
        <taxon>Zunongwangia</taxon>
    </lineage>
</organism>
<dbReference type="SUPFAM" id="SSF55729">
    <property type="entry name" value="Acyl-CoA N-acyltransferases (Nat)"/>
    <property type="match status" value="1"/>
</dbReference>
<dbReference type="OMA" id="CCKLIEN"/>
<evidence type="ECO:0000313" key="1">
    <source>
        <dbReference type="EMBL" id="HCV82171.1"/>
    </source>
</evidence>
<name>A0A3D5J227_9FLAO</name>
<proteinExistence type="predicted"/>
<reference evidence="1 2" key="1">
    <citation type="journal article" date="2018" name="Nat. Biotechnol.">
        <title>A standardized bacterial taxonomy based on genome phylogeny substantially revises the tree of life.</title>
        <authorList>
            <person name="Parks D.H."/>
            <person name="Chuvochina M."/>
            <person name="Waite D.W."/>
            <person name="Rinke C."/>
            <person name="Skarshewski A."/>
            <person name="Chaumeil P.A."/>
            <person name="Hugenholtz P."/>
        </authorList>
    </citation>
    <scope>NUCLEOTIDE SEQUENCE [LARGE SCALE GENOMIC DNA]</scope>
    <source>
        <strain evidence="1">UBA9359</strain>
    </source>
</reference>
<dbReference type="Gene3D" id="3.40.630.30">
    <property type="match status" value="1"/>
</dbReference>
<comment type="caution">
    <text evidence="1">The sequence shown here is derived from an EMBL/GenBank/DDBJ whole genome shotgun (WGS) entry which is preliminary data.</text>
</comment>
<evidence type="ECO:0000313" key="2">
    <source>
        <dbReference type="Proteomes" id="UP000264330"/>
    </source>
</evidence>